<feature type="compositionally biased region" description="Polar residues" evidence="1">
    <location>
        <begin position="1079"/>
        <end position="1091"/>
    </location>
</feature>
<dbReference type="PANTHER" id="PTHR16216">
    <property type="entry name" value="DYNEIN ASSEMBLY FACTOR 5, AXONEMAL"/>
    <property type="match status" value="1"/>
</dbReference>
<feature type="domain" description="Dynein axonemal assembly factor 5 HEAT-repeat" evidence="2">
    <location>
        <begin position="522"/>
        <end position="654"/>
    </location>
</feature>
<protein>
    <submittedName>
        <fullName evidence="4">HEAT repeat-containing protein</fullName>
    </submittedName>
</protein>
<dbReference type="Gene3D" id="1.25.10.10">
    <property type="entry name" value="Leucine-rich Repeat Variant"/>
    <property type="match status" value="1"/>
</dbReference>
<comment type="caution">
    <text evidence="4">The sequence shown here is derived from an EMBL/GenBank/DDBJ whole genome shotgun (WGS) entry which is preliminary data.</text>
</comment>
<feature type="region of interest" description="Disordered" evidence="1">
    <location>
        <begin position="1074"/>
        <end position="1093"/>
    </location>
</feature>
<reference evidence="4" key="1">
    <citation type="submission" date="2014-03" db="EMBL/GenBank/DDBJ databases">
        <authorList>
            <person name="Sibley D."/>
            <person name="Venepally P."/>
            <person name="Karamycheva S."/>
            <person name="Hadjithomas M."/>
            <person name="Khan A."/>
            <person name="Brunk B."/>
            <person name="Roos D."/>
            <person name="Caler E."/>
            <person name="Lorenzi H."/>
        </authorList>
    </citation>
    <scope>NUCLEOTIDE SEQUENCE [LARGE SCALE GENOMIC DNA]</scope>
    <source>
        <strain evidence="4">P89</strain>
    </source>
</reference>
<accession>A0A086J8R4</accession>
<feature type="region of interest" description="Disordered" evidence="1">
    <location>
        <begin position="60"/>
        <end position="81"/>
    </location>
</feature>
<proteinExistence type="predicted"/>
<dbReference type="Pfam" id="PF24573">
    <property type="entry name" value="HEAT_DAAF5"/>
    <property type="match status" value="1"/>
</dbReference>
<organism evidence="4">
    <name type="scientific">Toxoplasma gondii p89</name>
    <dbReference type="NCBI Taxonomy" id="943119"/>
    <lineage>
        <taxon>Eukaryota</taxon>
        <taxon>Sar</taxon>
        <taxon>Alveolata</taxon>
        <taxon>Apicomplexa</taxon>
        <taxon>Conoidasida</taxon>
        <taxon>Coccidia</taxon>
        <taxon>Eucoccidiorida</taxon>
        <taxon>Eimeriorina</taxon>
        <taxon>Sarcocystidae</taxon>
        <taxon>Toxoplasma</taxon>
    </lineage>
</organism>
<dbReference type="Proteomes" id="UP000028828">
    <property type="component" value="Unassembled WGS sequence"/>
</dbReference>
<dbReference type="Pfam" id="PF25757">
    <property type="entry name" value="TPR_DNAAF5"/>
    <property type="match status" value="2"/>
</dbReference>
<evidence type="ECO:0000259" key="3">
    <source>
        <dbReference type="Pfam" id="PF25757"/>
    </source>
</evidence>
<evidence type="ECO:0000259" key="2">
    <source>
        <dbReference type="Pfam" id="PF24573"/>
    </source>
</evidence>
<evidence type="ECO:0000256" key="1">
    <source>
        <dbReference type="SAM" id="MobiDB-lite"/>
    </source>
</evidence>
<dbReference type="PANTHER" id="PTHR16216:SF2">
    <property type="entry name" value="DYNEIN AXONEMAL ASSEMBLY FACTOR 5"/>
    <property type="match status" value="1"/>
</dbReference>
<dbReference type="InterPro" id="IPR011989">
    <property type="entry name" value="ARM-like"/>
</dbReference>
<dbReference type="EMBL" id="AEYI02002354">
    <property type="protein sequence ID" value="KFG28532.1"/>
    <property type="molecule type" value="Genomic_DNA"/>
</dbReference>
<dbReference type="InterPro" id="IPR016024">
    <property type="entry name" value="ARM-type_fold"/>
</dbReference>
<feature type="domain" description="Dynein axonemal assembly factor 5 TPR repeats" evidence="3">
    <location>
        <begin position="365"/>
        <end position="441"/>
    </location>
</feature>
<dbReference type="SUPFAM" id="SSF48371">
    <property type="entry name" value="ARM repeat"/>
    <property type="match status" value="1"/>
</dbReference>
<name>A0A086J8R4_TOXGO</name>
<dbReference type="InterPro" id="IPR057978">
    <property type="entry name" value="TPR_DAAF5"/>
</dbReference>
<evidence type="ECO:0000313" key="4">
    <source>
        <dbReference type="EMBL" id="KFG28532.1"/>
    </source>
</evidence>
<gene>
    <name evidence="4" type="ORF">TGP89_280420</name>
</gene>
<dbReference type="InterPro" id="IPR056497">
    <property type="entry name" value="HEAT_DAAF5"/>
</dbReference>
<sequence length="1333" mass="148459">MEDVEEIWKQMNLSSPAPGSVQLTWRKQARERKQKTSFENIDLAQFSVWKREPLRSVQCSSLGVGTPPGKSPQDDAHLSSVQSPEEDLLEFPWKTGDREHLQSFLRRQANILADDQSVSSRLRALQKLKACFLHQECPPYAYDLLLTTAAGPLMDMLSHWSETCRELAAEISSSMAKHVSAVDGLLRVAIPIAVMRFGSQDVEGVAHLPEVMRPPPGQKPTQLIPVESSEEVRGAMLKFVSALVERCSDDAIWENMDGIVSILRACAMDQCAAIQVAACAHICNFCDHHHEGLFHFTEALARSLFSCLVHPHSKVRLHGLKAISAVMKCGQYKYNASVVQMLVGWQDPNVVPIKAFYEPWSTHNYLARLVVDRAPAVRMYFYETIVQWIHRLPDKGDYESWLFPYLLTGIFDENTSVQKLVYWLIEKCGELYEKEKEKDIRAVRQLNYQQPWTYEGRGSFPFPLGGCLNSKQTGCTSLPESAAALDAEFVREYETQTISLTEGGSFSGLQELLGELDDVLAKPVTRPRLGSRCWVKVHFRRYAKGLFKEVTDFKEVKSESSARLLVASLAYVEESITEWLEELVHFCSNLYARKAVLPNGLLPLYDEALKMVGAYVDPVSYWKLFEDVFDVTCPLELKQRAAVLVVFTKLLDGSVTVLKSVGDKTLGAGRLQPILSDVCQKLSRSDLLAEQCIRDSGSPITAVCCAKILETLLLQIDWLVESCGKDERTQLFAATLAVSGPLLQKQDQQEQSGQEDSHSVESTLTIFRILKTLVVSQAESRVNDFVDGIGSLDDVPEEPLLDMLNSLVSLPPSSCNTASLSCLLAIVPPALTLHGSIFTALLGRLVSFRHRTHHQHIRRHALEAAIQWILRLLNSQDEGAADTSDEDCLYDGVRQIASNIVLPIFCSSDGFCGTKRELDCLLPLVTSSGEQTSSCEARKAYFLMTSGIPEALAELVANETVHRSAYLSALKALRVSSIAKYGKVANDDWLNEVPVTTRRQTRLQAIQTSSQLKQKAVTLLYGAVVQILLGATSPTSAVETTQVLDCLTRVFTKIRRALVPVKELTRLSEINDSVKTENQDTSLRDNQSTAANHEGAEIDSTAKAAKCLPLQPLDGGVAFYAVNLIGLILQSVQVISSQNRIEDFRPELEDGDARSQTECERNRLMSMPRMWDGHDSLQPEKLVPKHSSSFYSRNGPFIRKLDKCRRQCLVHCIPQADFHELIGHAVKFYVELGSKIHCEGFNGLPSAPDPVLVDEFLPATSEETLGKVIVALESVTEENKRTNAAAALLHLLVNLASTFPDSIQMWHERWSSRGHVMRAEVVTAFQKLASTMR</sequence>
<dbReference type="VEuPathDB" id="ToxoDB:TGP89_280420"/>
<feature type="domain" description="Dynein axonemal assembly factor 5 TPR repeats" evidence="3">
    <location>
        <begin position="226"/>
        <end position="341"/>
    </location>
</feature>
<dbReference type="InterPro" id="IPR052623">
    <property type="entry name" value="DAAF5"/>
</dbReference>
<dbReference type="OrthoDB" id="413572at2759"/>
<feature type="region of interest" description="Disordered" evidence="1">
    <location>
        <begin position="1"/>
        <end position="28"/>
    </location>
</feature>
<feature type="compositionally biased region" description="Polar residues" evidence="1">
    <location>
        <begin position="11"/>
        <end position="25"/>
    </location>
</feature>